<dbReference type="CDD" id="cd01335">
    <property type="entry name" value="Radical_SAM"/>
    <property type="match status" value="1"/>
</dbReference>
<evidence type="ECO:0000256" key="3">
    <source>
        <dbReference type="ARBA" id="ARBA00022691"/>
    </source>
</evidence>
<evidence type="ECO:0000256" key="1">
    <source>
        <dbReference type="ARBA" id="ARBA00001966"/>
    </source>
</evidence>
<feature type="domain" description="Radical SAM core" evidence="7">
    <location>
        <begin position="1"/>
        <end position="171"/>
    </location>
</feature>
<proteinExistence type="predicted"/>
<keyword evidence="2" id="KW-0004">4Fe-4S</keyword>
<dbReference type="InterPro" id="IPR007197">
    <property type="entry name" value="rSAM"/>
</dbReference>
<dbReference type="GO" id="GO:0003824">
    <property type="term" value="F:catalytic activity"/>
    <property type="evidence" value="ECO:0007669"/>
    <property type="project" value="InterPro"/>
</dbReference>
<dbReference type="InterPro" id="IPR058240">
    <property type="entry name" value="rSAM_sf"/>
</dbReference>
<dbReference type="PROSITE" id="PS51918">
    <property type="entry name" value="RADICAL_SAM"/>
    <property type="match status" value="1"/>
</dbReference>
<dbReference type="Pfam" id="PF04055">
    <property type="entry name" value="Radical_SAM"/>
    <property type="match status" value="1"/>
</dbReference>
<comment type="caution">
    <text evidence="8">The sequence shown here is derived from an EMBL/GenBank/DDBJ whole genome shotgun (WGS) entry which is preliminary data.</text>
</comment>
<comment type="cofactor">
    <cofactor evidence="1">
        <name>[4Fe-4S] cluster</name>
        <dbReference type="ChEBI" id="CHEBI:49883"/>
    </cofactor>
</comment>
<name>X0XHH9_9ZZZZ</name>
<evidence type="ECO:0000256" key="4">
    <source>
        <dbReference type="ARBA" id="ARBA00022723"/>
    </source>
</evidence>
<dbReference type="PANTHER" id="PTHR43787:SF11">
    <property type="entry name" value="UPF0026 PROTEIN SLR1464"/>
    <property type="match status" value="1"/>
</dbReference>
<gene>
    <name evidence="8" type="ORF">S01H1_61688</name>
</gene>
<sequence length="171" mass="18871">MAEGLEADFITIAGSGEPTLNLRLGELIDGIKKITNIPVAVLTNGTLLYKKDVRADCAKADVVMPSLDAGNEQTFQKVNRPHKDISIENLISGLCAFRDEFVGRIWLEVFFVEGLNTDAEQIIKIRDAIERIRPDKVQLNTAVRPTADADIKRLDTKKLQAIAARLGPKCE</sequence>
<dbReference type="PANTHER" id="PTHR43787">
    <property type="entry name" value="FEMO COFACTOR BIOSYNTHESIS PROTEIN NIFB-RELATED"/>
    <property type="match status" value="1"/>
</dbReference>
<organism evidence="8">
    <name type="scientific">marine sediment metagenome</name>
    <dbReference type="NCBI Taxonomy" id="412755"/>
    <lineage>
        <taxon>unclassified sequences</taxon>
        <taxon>metagenomes</taxon>
        <taxon>ecological metagenomes</taxon>
    </lineage>
</organism>
<protein>
    <recommendedName>
        <fullName evidence="7">Radical SAM core domain-containing protein</fullName>
    </recommendedName>
</protein>
<keyword evidence="4" id="KW-0479">Metal-binding</keyword>
<dbReference type="GO" id="GO:0046872">
    <property type="term" value="F:metal ion binding"/>
    <property type="evidence" value="ECO:0007669"/>
    <property type="project" value="UniProtKB-KW"/>
</dbReference>
<reference evidence="8" key="1">
    <citation type="journal article" date="2014" name="Front. Microbiol.">
        <title>High frequency of phylogenetically diverse reductive dehalogenase-homologous genes in deep subseafloor sedimentary metagenomes.</title>
        <authorList>
            <person name="Kawai M."/>
            <person name="Futagami T."/>
            <person name="Toyoda A."/>
            <person name="Takaki Y."/>
            <person name="Nishi S."/>
            <person name="Hori S."/>
            <person name="Arai W."/>
            <person name="Tsubouchi T."/>
            <person name="Morono Y."/>
            <person name="Uchiyama I."/>
            <person name="Ito T."/>
            <person name="Fujiyama A."/>
            <person name="Inagaki F."/>
            <person name="Takami H."/>
        </authorList>
    </citation>
    <scope>NUCLEOTIDE SEQUENCE</scope>
    <source>
        <strain evidence="8">Expedition CK06-06</strain>
    </source>
</reference>
<evidence type="ECO:0000256" key="5">
    <source>
        <dbReference type="ARBA" id="ARBA00023004"/>
    </source>
</evidence>
<feature type="non-terminal residue" evidence="8">
    <location>
        <position position="171"/>
    </location>
</feature>
<dbReference type="GO" id="GO:0051539">
    <property type="term" value="F:4 iron, 4 sulfur cluster binding"/>
    <property type="evidence" value="ECO:0007669"/>
    <property type="project" value="UniProtKB-KW"/>
</dbReference>
<evidence type="ECO:0000259" key="7">
    <source>
        <dbReference type="PROSITE" id="PS51918"/>
    </source>
</evidence>
<accession>X0XHH9</accession>
<keyword evidence="5" id="KW-0408">Iron</keyword>
<evidence type="ECO:0000256" key="6">
    <source>
        <dbReference type="ARBA" id="ARBA00023014"/>
    </source>
</evidence>
<dbReference type="Gene3D" id="3.20.20.70">
    <property type="entry name" value="Aldolase class I"/>
    <property type="match status" value="1"/>
</dbReference>
<keyword evidence="3" id="KW-0949">S-adenosyl-L-methionine</keyword>
<dbReference type="AlphaFoldDB" id="X0XHH9"/>
<dbReference type="EMBL" id="BARS01040474">
    <property type="protein sequence ID" value="GAG36098.1"/>
    <property type="molecule type" value="Genomic_DNA"/>
</dbReference>
<evidence type="ECO:0000256" key="2">
    <source>
        <dbReference type="ARBA" id="ARBA00022485"/>
    </source>
</evidence>
<dbReference type="SUPFAM" id="SSF102114">
    <property type="entry name" value="Radical SAM enzymes"/>
    <property type="match status" value="1"/>
</dbReference>
<keyword evidence="6" id="KW-0411">Iron-sulfur</keyword>
<dbReference type="InterPro" id="IPR013785">
    <property type="entry name" value="Aldolase_TIM"/>
</dbReference>
<evidence type="ECO:0000313" key="8">
    <source>
        <dbReference type="EMBL" id="GAG36098.1"/>
    </source>
</evidence>